<sequence>MVASVFRRIGTGLAHRFEWTLFRIAQLASRMPVFTAIGLLLLGGAALAWTVWEPRAAAQVTRLQKELARQRAVSPAPVRQVSTLETLAAQLESPLNRSVIGSDIFAGFTAQGARVDQVVFSKDTEEAAADDVRSVRLQATVIGLYPAIKAGLADLMQKHPNSRARKHDLHEERRYRKNGHRRPRVRAVVPGALR</sequence>
<name>G2ZK02_9RALS</name>
<dbReference type="AlphaFoldDB" id="G2ZK02"/>
<feature type="transmembrane region" description="Helical" evidence="1">
    <location>
        <begin position="33"/>
        <end position="52"/>
    </location>
</feature>
<proteinExistence type="predicted"/>
<keyword evidence="1" id="KW-0472">Membrane</keyword>
<gene>
    <name evidence="2" type="ORF">BDB_50075</name>
</gene>
<evidence type="ECO:0000256" key="1">
    <source>
        <dbReference type="SAM" id="Phobius"/>
    </source>
</evidence>
<accession>G2ZK02</accession>
<keyword evidence="1" id="KW-0812">Transmembrane</keyword>
<dbReference type="EMBL" id="FR854061">
    <property type="protein sequence ID" value="CCA79365.1"/>
    <property type="molecule type" value="Genomic_DNA"/>
</dbReference>
<evidence type="ECO:0000313" key="2">
    <source>
        <dbReference type="EMBL" id="CCA79365.1"/>
    </source>
</evidence>
<keyword evidence="1" id="KW-1133">Transmembrane helix</keyword>
<reference evidence="2" key="2">
    <citation type="submission" date="2011-04" db="EMBL/GenBank/DDBJ databases">
        <authorList>
            <person name="Genoscope - CEA"/>
        </authorList>
    </citation>
    <scope>NUCLEOTIDE SEQUENCE</scope>
    <source>
        <strain evidence="2">R229</strain>
    </source>
</reference>
<reference evidence="2" key="1">
    <citation type="journal article" date="2011" name="PLoS ONE">
        <title>Ralstonia syzygii, the Blood Disease Bacterium and some Asian R. solanacearum strains form a single genomic species despite divergent lifestyles.</title>
        <authorList>
            <person name="Remenant B."/>
            <person name="de Cambiaire J.C."/>
            <person name="Cellier G."/>
            <person name="Jacobs J.M."/>
            <person name="Mangenot S."/>
            <person name="Barbe V."/>
            <person name="Lajus A."/>
            <person name="Vallenet D."/>
            <person name="Medigue C."/>
            <person name="Fegan M."/>
            <person name="Allen C."/>
            <person name="Prior P."/>
        </authorList>
    </citation>
    <scope>NUCLEOTIDE SEQUENCE</scope>
    <source>
        <strain evidence="2">R229</strain>
    </source>
</reference>
<protein>
    <submittedName>
        <fullName evidence="2">Uncharacterized protein</fullName>
    </submittedName>
</protein>
<organism evidence="2">
    <name type="scientific">blood disease bacterium R229</name>
    <dbReference type="NCBI Taxonomy" id="741978"/>
    <lineage>
        <taxon>Bacteria</taxon>
        <taxon>Pseudomonadati</taxon>
        <taxon>Pseudomonadota</taxon>
        <taxon>Betaproteobacteria</taxon>
        <taxon>Burkholderiales</taxon>
        <taxon>Burkholderiaceae</taxon>
        <taxon>Ralstonia</taxon>
        <taxon>Ralstonia solanacearum species complex</taxon>
    </lineage>
</organism>